<dbReference type="Proteomes" id="UP001515480">
    <property type="component" value="Unassembled WGS sequence"/>
</dbReference>
<sequence length="631" mass="68803">MLPPHAVKGTMRMLTPQWWPLSPAVGLALSAGGGHLLSRLYELEPRLLLAEGARCHTAAGGAEARWRGSACCVLARELFHRNHAEEPLFPTSNQSLPAAHLSASLHAAVGVFSVAGLSGQPLHEALRNVVCSNTQLPLPQLARETGVSIARFERLVEQVRLADEEESTRATCLPRAGSALLMRHLWLSSSSRTHLATFATSLDAEARRLGFDGALACALPPPFCRDELTPQQVEHAMADLCHSPHPEAFEQLVAALALGGARSVPLLQGRYSYKDQPAVADCAELATRELLNAMLWCPVTQAFDAARLPGGTAESVRAFYGRDGLAQLEREELREKETPTTDGLSPEYTSASRRWFDIVSNLPRVRYLSGLPSKRYEMAPTIDNVIHCLGALLGKPLRSLDELQALWRAVHPERMVELSTNDRGERLTVREMAASGEGDLVLELVVSERLNHAFAIHHPATPPWQREVARRALRHWLPTPCSARDRPEEEALPRVCLLPALLQPLLLQHDLGRPVHTLSHWQRRLLLFSADPRDSLAVGTALLRELRGAARGEAVDELLVARLIELSNGFGALGDAALVQLARAAGSVGPLARQAALLHPPLCAPASIMYGGWQAAAPLWKALLKGPLRRA</sequence>
<protein>
    <submittedName>
        <fullName evidence="1">Uncharacterized protein</fullName>
    </submittedName>
</protein>
<name>A0AB34JP24_PRYPA</name>
<comment type="caution">
    <text evidence="1">The sequence shown here is derived from an EMBL/GenBank/DDBJ whole genome shotgun (WGS) entry which is preliminary data.</text>
</comment>
<reference evidence="1 2" key="1">
    <citation type="journal article" date="2024" name="Science">
        <title>Giant polyketide synthase enzymes in the biosynthesis of giant marine polyether toxins.</title>
        <authorList>
            <person name="Fallon T.R."/>
            <person name="Shende V.V."/>
            <person name="Wierzbicki I.H."/>
            <person name="Pendleton A.L."/>
            <person name="Watervoot N.F."/>
            <person name="Auber R.P."/>
            <person name="Gonzalez D.J."/>
            <person name="Wisecaver J.H."/>
            <person name="Moore B.S."/>
        </authorList>
    </citation>
    <scope>NUCLEOTIDE SEQUENCE [LARGE SCALE GENOMIC DNA]</scope>
    <source>
        <strain evidence="1 2">12B1</strain>
    </source>
</reference>
<accession>A0AB34JP24</accession>
<evidence type="ECO:0000313" key="2">
    <source>
        <dbReference type="Proteomes" id="UP001515480"/>
    </source>
</evidence>
<evidence type="ECO:0000313" key="1">
    <source>
        <dbReference type="EMBL" id="KAL1522406.1"/>
    </source>
</evidence>
<gene>
    <name evidence="1" type="ORF">AB1Y20_017396</name>
</gene>
<organism evidence="1 2">
    <name type="scientific">Prymnesium parvum</name>
    <name type="common">Toxic golden alga</name>
    <dbReference type="NCBI Taxonomy" id="97485"/>
    <lineage>
        <taxon>Eukaryota</taxon>
        <taxon>Haptista</taxon>
        <taxon>Haptophyta</taxon>
        <taxon>Prymnesiophyceae</taxon>
        <taxon>Prymnesiales</taxon>
        <taxon>Prymnesiaceae</taxon>
        <taxon>Prymnesium</taxon>
    </lineage>
</organism>
<dbReference type="EMBL" id="JBGBPQ010000006">
    <property type="protein sequence ID" value="KAL1522406.1"/>
    <property type="molecule type" value="Genomic_DNA"/>
</dbReference>
<dbReference type="AlphaFoldDB" id="A0AB34JP24"/>
<keyword evidence="2" id="KW-1185">Reference proteome</keyword>
<proteinExistence type="predicted"/>